<dbReference type="Gene3D" id="2.60.40.10">
    <property type="entry name" value="Immunoglobulins"/>
    <property type="match status" value="1"/>
</dbReference>
<feature type="chain" id="PRO_5032405845" description="F5/8 type C domain-containing protein" evidence="1">
    <location>
        <begin position="28"/>
        <end position="640"/>
    </location>
</feature>
<feature type="domain" description="F5/8 type C" evidence="2">
    <location>
        <begin position="477"/>
        <end position="638"/>
    </location>
</feature>
<dbReference type="InterPro" id="IPR008979">
    <property type="entry name" value="Galactose-bd-like_sf"/>
</dbReference>
<dbReference type="KEGG" id="trc:DYE49_11130"/>
<dbReference type="Gene3D" id="2.115.10.20">
    <property type="entry name" value="Glycosyl hydrolase domain, family 43"/>
    <property type="match status" value="1"/>
</dbReference>
<name>A0A7M1XQ67_9SPIR</name>
<dbReference type="PROSITE" id="PS51257">
    <property type="entry name" value="PROKAR_LIPOPROTEIN"/>
    <property type="match status" value="1"/>
</dbReference>
<dbReference type="Pfam" id="PF00754">
    <property type="entry name" value="F5_F8_type_C"/>
    <property type="match status" value="1"/>
</dbReference>
<dbReference type="Proteomes" id="UP000593591">
    <property type="component" value="Chromosome"/>
</dbReference>
<keyword evidence="1" id="KW-0732">Signal</keyword>
<dbReference type="InterPro" id="IPR023296">
    <property type="entry name" value="Glyco_hydro_beta-prop_sf"/>
</dbReference>
<proteinExistence type="predicted"/>
<protein>
    <recommendedName>
        <fullName evidence="2">F5/8 type C domain-containing protein</fullName>
    </recommendedName>
</protein>
<dbReference type="PROSITE" id="PS50022">
    <property type="entry name" value="FA58C_3"/>
    <property type="match status" value="1"/>
</dbReference>
<dbReference type="PANTHER" id="PTHR22925">
    <property type="entry name" value="GLYCOSYL HYDROLASE 43 FAMILY MEMBER"/>
    <property type="match status" value="1"/>
</dbReference>
<gene>
    <name evidence="3" type="ORF">DYE49_11130</name>
</gene>
<dbReference type="AlphaFoldDB" id="A0A7M1XQ67"/>
<sequence>MTIKGEWMKYRKSACLVAACGIFMVLASCSDGGGSISVSKPDFVVAAQAFELDGETTVDNFKLHWNDYEGASYYRLYRSTSSGGSWTEVIEKSTRQKIPGTMYDVYDAGTTTYYYKVQAYSSKNKLLAETSPVKCVPFTDTTSGDVFDNTVQSLVNKPSDEIFTQGKYWRYIYNRVNNAVWYVEQWSLTGYPDDSEWTTSDNGYDGIVISGNPEHFEDGTENPRYCEYLATSYNDGKGCKLESTSYQVRPDGVVVNWSHYENGADYSLGQVLCIYGTPGSGILTAAEAPYHPKSNESRDLVSFVDTDGSAYIIGSTTSAQTAYKLDETWTKLDKNTSAITIYKGSREAPCFRVVDGWYYLFSSEQAGWYPTQGAYMSSNKLSGLAEDSLHSIGNRTTFGAQSGQIDKIGSNYYMLANRWSQGWRYHDPAIPTDSYLGTSGIAFAQRMLPILFKDGYAFYDYYPEIKYDYEQGLVIPVQKGKLLSIGCSTIRSTEANASYPASNAVDGISYAPDASKPSWGAYNGYALSSNAAYSFVVQLDNPAYIKEVDVTFRNYNGSESASQYTIDGSIGGTSWTTLKDKSSNYIIGFNENIIDEDVAGAAKYRYIRINVTAINDVNHNTSGAWWTAGIHEVSVYGSEE</sequence>
<dbReference type="SUPFAM" id="SSF49785">
    <property type="entry name" value="Galactose-binding domain-like"/>
    <property type="match status" value="1"/>
</dbReference>
<dbReference type="InterPro" id="IPR000421">
    <property type="entry name" value="FA58C"/>
</dbReference>
<dbReference type="Gene3D" id="2.60.120.260">
    <property type="entry name" value="Galactose-binding domain-like"/>
    <property type="match status" value="1"/>
</dbReference>
<dbReference type="EMBL" id="CP031517">
    <property type="protein sequence ID" value="QOS40968.1"/>
    <property type="molecule type" value="Genomic_DNA"/>
</dbReference>
<feature type="signal peptide" evidence="1">
    <location>
        <begin position="1"/>
        <end position="27"/>
    </location>
</feature>
<evidence type="ECO:0000256" key="1">
    <source>
        <dbReference type="SAM" id="SignalP"/>
    </source>
</evidence>
<accession>A0A7M1XQ67</accession>
<dbReference type="InterPro" id="IPR013783">
    <property type="entry name" value="Ig-like_fold"/>
</dbReference>
<evidence type="ECO:0000313" key="4">
    <source>
        <dbReference type="Proteomes" id="UP000593591"/>
    </source>
</evidence>
<evidence type="ECO:0000313" key="3">
    <source>
        <dbReference type="EMBL" id="QOS40968.1"/>
    </source>
</evidence>
<evidence type="ECO:0000259" key="2">
    <source>
        <dbReference type="PROSITE" id="PS50022"/>
    </source>
</evidence>
<dbReference type="SUPFAM" id="SSF75005">
    <property type="entry name" value="Arabinanase/levansucrase/invertase"/>
    <property type="match status" value="1"/>
</dbReference>
<dbReference type="PANTHER" id="PTHR22925:SF3">
    <property type="entry name" value="GLYCOSYL HYDROLASE FAMILY PROTEIN 43"/>
    <property type="match status" value="1"/>
</dbReference>
<reference evidence="3 4" key="1">
    <citation type="submission" date="2018-08" db="EMBL/GenBank/DDBJ databases">
        <title>The first complete genome of Treponema rectale (CHPAT), a commensal spirochete of the bovine rectum.</title>
        <authorList>
            <person name="Staton G.J."/>
            <person name="Clegg S.R."/>
            <person name="Carter S.D."/>
            <person name="Radford A.D."/>
            <person name="Darby A."/>
            <person name="Hall N."/>
            <person name="Birtles R.J."/>
            <person name="Evans N.J."/>
        </authorList>
    </citation>
    <scope>NUCLEOTIDE SEQUENCE [LARGE SCALE GENOMIC DNA]</scope>
    <source>
        <strain evidence="3 4">CHPA</strain>
    </source>
</reference>
<organism evidence="3 4">
    <name type="scientific">Treponema rectale</name>
    <dbReference type="NCBI Taxonomy" id="744512"/>
    <lineage>
        <taxon>Bacteria</taxon>
        <taxon>Pseudomonadati</taxon>
        <taxon>Spirochaetota</taxon>
        <taxon>Spirochaetia</taxon>
        <taxon>Spirochaetales</taxon>
        <taxon>Treponemataceae</taxon>
        <taxon>Treponema</taxon>
    </lineage>
</organism>